<geneLocation type="plasmid" evidence="2">
    <name>pCBMA213_1</name>
</geneLocation>
<protein>
    <submittedName>
        <fullName evidence="2">Uncharacterized protein</fullName>
    </submittedName>
</protein>
<evidence type="ECO:0000313" key="2">
    <source>
        <dbReference type="EMBL" id="AVN58433.1"/>
    </source>
</evidence>
<dbReference type="EMBL" id="MF600313">
    <property type="protein sequence ID" value="AVN58433.1"/>
    <property type="molecule type" value="Genomic_DNA"/>
</dbReference>
<accession>A0A343VRA9</accession>
<name>A0A343VRA9_9MYCO</name>
<evidence type="ECO:0000256" key="1">
    <source>
        <dbReference type="SAM" id="MobiDB-lite"/>
    </source>
</evidence>
<sequence>MTNPETGSRTAIGKPPTENSSCSGVSYRSQRAIHDEARAAAVS</sequence>
<organism evidence="2">
    <name type="scientific">Mycolicibacterium sp. CBMA 213</name>
    <dbReference type="NCBI Taxonomy" id="1968788"/>
    <lineage>
        <taxon>Bacteria</taxon>
        <taxon>Bacillati</taxon>
        <taxon>Actinomycetota</taxon>
        <taxon>Actinomycetes</taxon>
        <taxon>Mycobacteriales</taxon>
        <taxon>Mycobacteriaceae</taxon>
        <taxon>Mycolicibacterium</taxon>
    </lineage>
</organism>
<reference evidence="2" key="1">
    <citation type="journal article" date="2018" name="Front. Microbiol.">
        <title>Beyond the Limits: tRNA Array Units in Mycobacterium Genomes.</title>
        <authorList>
            <person name="Morgado S.M."/>
            <person name="Vicente A.C."/>
        </authorList>
    </citation>
    <scope>NUCLEOTIDE SEQUENCE</scope>
    <source>
        <strain evidence="2">CBMA 213</strain>
        <plasmid evidence="2">pCBMA213_1</plasmid>
    </source>
</reference>
<feature type="region of interest" description="Disordered" evidence="1">
    <location>
        <begin position="1"/>
        <end position="29"/>
    </location>
</feature>
<keyword evidence="2" id="KW-0614">Plasmid</keyword>
<dbReference type="AlphaFoldDB" id="A0A343VRA9"/>
<gene>
    <name evidence="2" type="ORF">B5P44_p00138</name>
</gene>
<proteinExistence type="predicted"/>
<feature type="compositionally biased region" description="Polar residues" evidence="1">
    <location>
        <begin position="17"/>
        <end position="29"/>
    </location>
</feature>